<sequence>MSLLKFFLNRSSEAASPQGDDPLSHPQIATMSLRQMADLPSNYAAPKPTRYETRPLTKCA</sequence>
<evidence type="ECO:0000256" key="1">
    <source>
        <dbReference type="SAM" id="MobiDB-lite"/>
    </source>
</evidence>
<protein>
    <submittedName>
        <fullName evidence="2">Uncharacterized protein</fullName>
    </submittedName>
</protein>
<accession>A0A1L5P1C4</accession>
<dbReference type="EMBL" id="CP017241">
    <property type="protein sequence ID" value="APO73911.1"/>
    <property type="molecule type" value="Genomic_DNA"/>
</dbReference>
<evidence type="ECO:0000313" key="3">
    <source>
        <dbReference type="Proteomes" id="UP000185109"/>
    </source>
</evidence>
<organism evidence="2 3">
    <name type="scientific">Rhizobium etli 8C-3</name>
    <dbReference type="NCBI Taxonomy" id="538025"/>
    <lineage>
        <taxon>Bacteria</taxon>
        <taxon>Pseudomonadati</taxon>
        <taxon>Pseudomonadota</taxon>
        <taxon>Alphaproteobacteria</taxon>
        <taxon>Hyphomicrobiales</taxon>
        <taxon>Rhizobiaceae</taxon>
        <taxon>Rhizobium/Agrobacterium group</taxon>
        <taxon>Rhizobium</taxon>
    </lineage>
</organism>
<gene>
    <name evidence="2" type="ORF">AM571_CH01074</name>
</gene>
<feature type="region of interest" description="Disordered" evidence="1">
    <location>
        <begin position="40"/>
        <end position="60"/>
    </location>
</feature>
<name>A0A1L5P1C4_RHIET</name>
<reference evidence="2 3" key="1">
    <citation type="submission" date="2016-09" db="EMBL/GenBank/DDBJ databases">
        <title>The complete genome sequences of Rhizobium gallicum, symbiovars gallicum and phaseoli, symbionts associated to common bean (Phaseolus vulgaris).</title>
        <authorList>
            <person name="Bustos P."/>
            <person name="Santamaria R.I."/>
            <person name="Perez-Carrascal O.M."/>
            <person name="Juarez S."/>
            <person name="Lozano L."/>
            <person name="Martinez-Flores I."/>
            <person name="Martinez-Romero E."/>
            <person name="Cevallos M."/>
            <person name="Romero D."/>
            <person name="Davila G."/>
            <person name="Gonzalez V."/>
        </authorList>
    </citation>
    <scope>NUCLEOTIDE SEQUENCE [LARGE SCALE GENOMIC DNA]</scope>
    <source>
        <strain evidence="2 3">8C-3</strain>
    </source>
</reference>
<feature type="compositionally biased region" description="Basic and acidic residues" evidence="1">
    <location>
        <begin position="49"/>
        <end position="60"/>
    </location>
</feature>
<dbReference type="AlphaFoldDB" id="A0A1L5P1C4"/>
<dbReference type="Proteomes" id="UP000185109">
    <property type="component" value="Chromosome"/>
</dbReference>
<proteinExistence type="predicted"/>
<evidence type="ECO:0000313" key="2">
    <source>
        <dbReference type="EMBL" id="APO73911.1"/>
    </source>
</evidence>